<dbReference type="AlphaFoldDB" id="A0AAW1R7C3"/>
<accession>A0AAW1R7C3</accession>
<dbReference type="Proteomes" id="UP001489004">
    <property type="component" value="Unassembled WGS sequence"/>
</dbReference>
<protein>
    <recommendedName>
        <fullName evidence="1">F-box domain-containing protein</fullName>
    </recommendedName>
</protein>
<evidence type="ECO:0000313" key="3">
    <source>
        <dbReference type="Proteomes" id="UP001489004"/>
    </source>
</evidence>
<dbReference type="SUPFAM" id="SSF81383">
    <property type="entry name" value="F-box domain"/>
    <property type="match status" value="1"/>
</dbReference>
<evidence type="ECO:0000259" key="1">
    <source>
        <dbReference type="Pfam" id="PF00646"/>
    </source>
</evidence>
<evidence type="ECO:0000313" key="2">
    <source>
        <dbReference type="EMBL" id="KAK9829435.1"/>
    </source>
</evidence>
<feature type="domain" description="F-box" evidence="1">
    <location>
        <begin position="2"/>
        <end position="40"/>
    </location>
</feature>
<reference evidence="2 3" key="1">
    <citation type="journal article" date="2024" name="Nat. Commun.">
        <title>Phylogenomics reveals the evolutionary origins of lichenization in chlorophyte algae.</title>
        <authorList>
            <person name="Puginier C."/>
            <person name="Libourel C."/>
            <person name="Otte J."/>
            <person name="Skaloud P."/>
            <person name="Haon M."/>
            <person name="Grisel S."/>
            <person name="Petersen M."/>
            <person name="Berrin J.G."/>
            <person name="Delaux P.M."/>
            <person name="Dal Grande F."/>
            <person name="Keller J."/>
        </authorList>
    </citation>
    <scope>NUCLEOTIDE SEQUENCE [LARGE SCALE GENOMIC DNA]</scope>
    <source>
        <strain evidence="2 3">SAG 2043</strain>
    </source>
</reference>
<dbReference type="InterPro" id="IPR036047">
    <property type="entry name" value="F-box-like_dom_sf"/>
</dbReference>
<name>A0AAW1R7C3_9CHLO</name>
<dbReference type="InterPro" id="IPR001810">
    <property type="entry name" value="F-box_dom"/>
</dbReference>
<sequence>MEDLSPDLLCEVFKRVPLATKRNLPLVCKVFARLLKNPPVCDLWGTITLDFSKLKEGRSGEAAVLSGIQWLGQSCAGVSCIKVVAPLCSPSGVEAHLAVLAGSLLSAAHVPALELQIAGGCGDLLDMAIFQEPTFLPFLSRLRVLELCYDDHLLEAQVAVIPQLVGLETLKLTCQSALEGKVPVASQR</sequence>
<keyword evidence="3" id="KW-1185">Reference proteome</keyword>
<organism evidence="2 3">
    <name type="scientific">[Myrmecia] bisecta</name>
    <dbReference type="NCBI Taxonomy" id="41462"/>
    <lineage>
        <taxon>Eukaryota</taxon>
        <taxon>Viridiplantae</taxon>
        <taxon>Chlorophyta</taxon>
        <taxon>core chlorophytes</taxon>
        <taxon>Trebouxiophyceae</taxon>
        <taxon>Trebouxiales</taxon>
        <taxon>Trebouxiaceae</taxon>
        <taxon>Myrmecia</taxon>
    </lineage>
</organism>
<dbReference type="EMBL" id="JALJOR010000001">
    <property type="protein sequence ID" value="KAK9829435.1"/>
    <property type="molecule type" value="Genomic_DNA"/>
</dbReference>
<proteinExistence type="predicted"/>
<dbReference type="Pfam" id="PF00646">
    <property type="entry name" value="F-box"/>
    <property type="match status" value="1"/>
</dbReference>
<comment type="caution">
    <text evidence="2">The sequence shown here is derived from an EMBL/GenBank/DDBJ whole genome shotgun (WGS) entry which is preliminary data.</text>
</comment>
<gene>
    <name evidence="2" type="ORF">WJX72_005854</name>
</gene>